<sequence length="255" mass="25612">MRRAVTAVAAGAGLVLALGACGDGEDTEGDAGDGGDPVSQTGGSDGAAGSEGTDTDAATATEGADPAAEEVAGARAGLASWLEENKPETAQTSTDIPDCPAITVERMEEALGAAGHEGVSLASWGTEIEWSEYEALHPDLMGIVCGGDSDGDTHDSEFGTASGVFAVDLAGKSDFESLLSALDVADADSVQPPEELGGDLRTACFEDGPPFCVAIWHSDGLVLGTSLIADDADEEAVQAMLVDLLPDVLDSLAQA</sequence>
<gene>
    <name evidence="2" type="ORF">FB467_1627</name>
</gene>
<comment type="caution">
    <text evidence="2">The sequence shown here is derived from an EMBL/GenBank/DDBJ whole genome shotgun (WGS) entry which is preliminary data.</text>
</comment>
<feature type="compositionally biased region" description="Low complexity" evidence="1">
    <location>
        <begin position="47"/>
        <end position="70"/>
    </location>
</feature>
<keyword evidence="3" id="KW-1185">Reference proteome</keyword>
<evidence type="ECO:0000313" key="3">
    <source>
        <dbReference type="Proteomes" id="UP000319516"/>
    </source>
</evidence>
<dbReference type="Proteomes" id="UP000319516">
    <property type="component" value="Unassembled WGS sequence"/>
</dbReference>
<name>A0A542YQZ7_9MICO</name>
<accession>A0A542YQZ7</accession>
<organism evidence="2 3">
    <name type="scientific">Ornithinicoccus hortensis</name>
    <dbReference type="NCBI Taxonomy" id="82346"/>
    <lineage>
        <taxon>Bacteria</taxon>
        <taxon>Bacillati</taxon>
        <taxon>Actinomycetota</taxon>
        <taxon>Actinomycetes</taxon>
        <taxon>Micrococcales</taxon>
        <taxon>Intrasporangiaceae</taxon>
        <taxon>Ornithinicoccus</taxon>
    </lineage>
</organism>
<dbReference type="EMBL" id="VFOP01000001">
    <property type="protein sequence ID" value="TQL50516.1"/>
    <property type="molecule type" value="Genomic_DNA"/>
</dbReference>
<dbReference type="PROSITE" id="PS51257">
    <property type="entry name" value="PROKAR_LIPOPROTEIN"/>
    <property type="match status" value="1"/>
</dbReference>
<dbReference type="AlphaFoldDB" id="A0A542YQZ7"/>
<feature type="region of interest" description="Disordered" evidence="1">
    <location>
        <begin position="25"/>
        <end position="71"/>
    </location>
</feature>
<proteinExistence type="predicted"/>
<evidence type="ECO:0000313" key="2">
    <source>
        <dbReference type="EMBL" id="TQL50516.1"/>
    </source>
</evidence>
<evidence type="ECO:0000256" key="1">
    <source>
        <dbReference type="SAM" id="MobiDB-lite"/>
    </source>
</evidence>
<protein>
    <submittedName>
        <fullName evidence="2">Uncharacterized protein</fullName>
    </submittedName>
</protein>
<reference evidence="2 3" key="1">
    <citation type="submission" date="2019-06" db="EMBL/GenBank/DDBJ databases">
        <title>Sequencing the genomes of 1000 actinobacteria strains.</title>
        <authorList>
            <person name="Klenk H.-P."/>
        </authorList>
    </citation>
    <scope>NUCLEOTIDE SEQUENCE [LARGE SCALE GENOMIC DNA]</scope>
    <source>
        <strain evidence="2 3">DSM 12335</strain>
    </source>
</reference>